<evidence type="ECO:0000313" key="3">
    <source>
        <dbReference type="Proteomes" id="UP000267029"/>
    </source>
</evidence>
<proteinExistence type="predicted"/>
<evidence type="ECO:0000313" key="2">
    <source>
        <dbReference type="EMBL" id="VDD84393.1"/>
    </source>
</evidence>
<dbReference type="OrthoDB" id="205639at2759"/>
<dbReference type="InterPro" id="IPR036871">
    <property type="entry name" value="PX_dom_sf"/>
</dbReference>
<evidence type="ECO:0000259" key="1">
    <source>
        <dbReference type="PROSITE" id="PS50195"/>
    </source>
</evidence>
<keyword evidence="3" id="KW-1185">Reference proteome</keyword>
<dbReference type="PROSITE" id="PS50195">
    <property type="entry name" value="PX"/>
    <property type="match status" value="1"/>
</dbReference>
<sequence length="115" mass="13185">MADSGFVVGGLRTIMSEEDGQDRTTWISPVTVSDDSKTTKRVPSRPGRGEVFARIIGVRKAVTNYETYIGYEIETVANRDDYPSDVCVVERRYREFDWLHKRFQRAYAVLFVPVS</sequence>
<dbReference type="Pfam" id="PF00787">
    <property type="entry name" value="PX"/>
    <property type="match status" value="1"/>
</dbReference>
<gene>
    <name evidence="2" type="ORF">MCOS_LOCUS10396</name>
</gene>
<feature type="domain" description="PX" evidence="1">
    <location>
        <begin position="49"/>
        <end position="115"/>
    </location>
</feature>
<dbReference type="SUPFAM" id="SSF64268">
    <property type="entry name" value="PX domain"/>
    <property type="match status" value="1"/>
</dbReference>
<accession>A0A0R3UR90</accession>
<protein>
    <recommendedName>
        <fullName evidence="1">PX domain-containing protein</fullName>
    </recommendedName>
</protein>
<dbReference type="STRING" id="53468.A0A0R3UR90"/>
<reference evidence="2 3" key="1">
    <citation type="submission" date="2018-10" db="EMBL/GenBank/DDBJ databases">
        <authorList>
            <consortium name="Pathogen Informatics"/>
        </authorList>
    </citation>
    <scope>NUCLEOTIDE SEQUENCE [LARGE SCALE GENOMIC DNA]</scope>
</reference>
<dbReference type="InterPro" id="IPR001683">
    <property type="entry name" value="PX_dom"/>
</dbReference>
<dbReference type="EMBL" id="UXSR01006268">
    <property type="protein sequence ID" value="VDD84393.1"/>
    <property type="molecule type" value="Genomic_DNA"/>
</dbReference>
<dbReference type="Gene3D" id="3.30.1520.10">
    <property type="entry name" value="Phox-like domain"/>
    <property type="match status" value="1"/>
</dbReference>
<organism evidence="2 3">
    <name type="scientific">Mesocestoides corti</name>
    <name type="common">Flatworm</name>
    <dbReference type="NCBI Taxonomy" id="53468"/>
    <lineage>
        <taxon>Eukaryota</taxon>
        <taxon>Metazoa</taxon>
        <taxon>Spiralia</taxon>
        <taxon>Lophotrochozoa</taxon>
        <taxon>Platyhelminthes</taxon>
        <taxon>Cestoda</taxon>
        <taxon>Eucestoda</taxon>
        <taxon>Cyclophyllidea</taxon>
        <taxon>Mesocestoididae</taxon>
        <taxon>Mesocestoides</taxon>
    </lineage>
</organism>
<dbReference type="Proteomes" id="UP000267029">
    <property type="component" value="Unassembled WGS sequence"/>
</dbReference>
<name>A0A0R3UR90_MESCO</name>
<dbReference type="AlphaFoldDB" id="A0A0R3UR90"/>
<dbReference type="GO" id="GO:0035091">
    <property type="term" value="F:phosphatidylinositol binding"/>
    <property type="evidence" value="ECO:0007669"/>
    <property type="project" value="InterPro"/>
</dbReference>